<dbReference type="Proteomes" id="UP001596156">
    <property type="component" value="Unassembled WGS sequence"/>
</dbReference>
<dbReference type="EMBL" id="JBHSKL010000058">
    <property type="protein sequence ID" value="MFC5229824.1"/>
    <property type="molecule type" value="Genomic_DNA"/>
</dbReference>
<organism evidence="1 2">
    <name type="scientific">Streptomyces fimbriatus</name>
    <dbReference type="NCBI Taxonomy" id="68197"/>
    <lineage>
        <taxon>Bacteria</taxon>
        <taxon>Bacillati</taxon>
        <taxon>Actinomycetota</taxon>
        <taxon>Actinomycetes</taxon>
        <taxon>Kitasatosporales</taxon>
        <taxon>Streptomycetaceae</taxon>
        <taxon>Streptomyces</taxon>
    </lineage>
</organism>
<evidence type="ECO:0000313" key="2">
    <source>
        <dbReference type="Proteomes" id="UP001596156"/>
    </source>
</evidence>
<name>A0ABW0DIY0_STRFI</name>
<gene>
    <name evidence="1" type="ORF">ACFPN6_35860</name>
</gene>
<comment type="caution">
    <text evidence="1">The sequence shown here is derived from an EMBL/GenBank/DDBJ whole genome shotgun (WGS) entry which is preliminary data.</text>
</comment>
<dbReference type="RefSeq" id="WP_344645557.1">
    <property type="nucleotide sequence ID" value="NZ_BAAASS010000017.1"/>
</dbReference>
<keyword evidence="2" id="KW-1185">Reference proteome</keyword>
<reference evidence="2" key="1">
    <citation type="journal article" date="2019" name="Int. J. Syst. Evol. Microbiol.">
        <title>The Global Catalogue of Microorganisms (GCM) 10K type strain sequencing project: providing services to taxonomists for standard genome sequencing and annotation.</title>
        <authorList>
            <consortium name="The Broad Institute Genomics Platform"/>
            <consortium name="The Broad Institute Genome Sequencing Center for Infectious Disease"/>
            <person name="Wu L."/>
            <person name="Ma J."/>
        </authorList>
    </citation>
    <scope>NUCLEOTIDE SEQUENCE [LARGE SCALE GENOMIC DNA]</scope>
    <source>
        <strain evidence="2">CCM 8479</strain>
    </source>
</reference>
<protein>
    <submittedName>
        <fullName evidence="1">Uncharacterized protein</fullName>
    </submittedName>
</protein>
<sequence length="44" mass="4611">MKATVVDTRGLVEEERADAWGGVVVMAQVTQRTPLLDKGPSGAA</sequence>
<proteinExistence type="predicted"/>
<evidence type="ECO:0000313" key="1">
    <source>
        <dbReference type="EMBL" id="MFC5229824.1"/>
    </source>
</evidence>
<accession>A0ABW0DIY0</accession>